<protein>
    <recommendedName>
        <fullName evidence="4">NodB homology domain-containing protein</fullName>
    </recommendedName>
</protein>
<reference evidence="5 6" key="1">
    <citation type="submission" date="2014-02" db="EMBL/GenBank/DDBJ databases">
        <title>Genome sequence of Brachybacterium phenoliresistens strain W13A50.</title>
        <authorList>
            <person name="Wang X."/>
        </authorList>
    </citation>
    <scope>NUCLEOTIDE SEQUENCE [LARGE SCALE GENOMIC DNA]</scope>
    <source>
        <strain evidence="5 6">W13A50</strain>
    </source>
</reference>
<accession>Z9JUV1</accession>
<dbReference type="GO" id="GO:0016810">
    <property type="term" value="F:hydrolase activity, acting on carbon-nitrogen (but not peptide) bonds"/>
    <property type="evidence" value="ECO:0007669"/>
    <property type="project" value="InterPro"/>
</dbReference>
<sequence length="572" mass="58521">MIGATGALVVAGAAGAVGAGALISGHDLGLGGLLGGSGGGPSDGGGEGDPTTPPPPDPAGDLRALVAELPDQAAHVPEAATLDLNGVLQRDIVVPLAPGARGLNEAVDICINKLLREALYAGDPAALSVAGRVVAAGPGILGVLLDVTDGAGSSTALVWYRAEGDRALASPALIEYAQWHAFTQLVAQAGAEAGLDADPLAEQLQQQPRPWGNGPSLLPAADGSLHVLFPAASVGGTRQEALLTLPAASAEPLWSEVGLAVAQVVASPADFDPAAVSVPGGDEVKGSKYWDLPDVVTEAQPARESDGAGPVTQLAPLSGPGVRPSTAVAPDAGRLDAVALTFDDGPAPDLNETLREALLSAKHAATFFMIGQSVADWPDLVTQTSADGYEIGSHSWSHPQLTRLGAEKLAGQLSRPAEKIAEATGRKPYVMRPPYGARNTETDRACGVEGESVHIWDVDTLDWQTKNRQKNIDAVVSGTRRGSIILMHEIHQASVDAVPEILDWFTERGITTLTCAELGQNQMFAGKHYMAGLVDAETEERTPKVEPDPSDGGGESGDTAGDTSGGAEDGEG</sequence>
<dbReference type="PATRIC" id="fig|396014.3.peg.1194"/>
<dbReference type="GO" id="GO:0046872">
    <property type="term" value="F:metal ion binding"/>
    <property type="evidence" value="ECO:0007669"/>
    <property type="project" value="UniProtKB-KW"/>
</dbReference>
<evidence type="ECO:0000256" key="3">
    <source>
        <dbReference type="SAM" id="MobiDB-lite"/>
    </source>
</evidence>
<dbReference type="OrthoDB" id="9763050at2"/>
<dbReference type="RefSeq" id="WP_038371299.1">
    <property type="nucleotide sequence ID" value="NZ_BAAAOW010000003.1"/>
</dbReference>
<evidence type="ECO:0000259" key="4">
    <source>
        <dbReference type="PROSITE" id="PS51677"/>
    </source>
</evidence>
<feature type="domain" description="NodB homology" evidence="4">
    <location>
        <begin position="336"/>
        <end position="513"/>
    </location>
</feature>
<proteinExistence type="predicted"/>
<keyword evidence="1" id="KW-0479">Metal-binding</keyword>
<evidence type="ECO:0000256" key="2">
    <source>
        <dbReference type="ARBA" id="ARBA00022801"/>
    </source>
</evidence>
<dbReference type="Gene3D" id="3.20.20.370">
    <property type="entry name" value="Glycoside hydrolase/deacetylase"/>
    <property type="match status" value="1"/>
</dbReference>
<dbReference type="HOGENOM" id="CLU_037608_2_0_11"/>
<dbReference type="InterPro" id="IPR050248">
    <property type="entry name" value="Polysacc_deacetylase_ArnD"/>
</dbReference>
<comment type="caution">
    <text evidence="5">The sequence shown here is derived from an EMBL/GenBank/DDBJ whole genome shotgun (WGS) entry which is preliminary data.</text>
</comment>
<feature type="compositionally biased region" description="Gly residues" evidence="3">
    <location>
        <begin position="34"/>
        <end position="48"/>
    </location>
</feature>
<dbReference type="Proteomes" id="UP000023067">
    <property type="component" value="Unassembled WGS sequence"/>
</dbReference>
<dbReference type="GO" id="GO:0005975">
    <property type="term" value="P:carbohydrate metabolic process"/>
    <property type="evidence" value="ECO:0007669"/>
    <property type="project" value="InterPro"/>
</dbReference>
<dbReference type="SUPFAM" id="SSF88713">
    <property type="entry name" value="Glycoside hydrolase/deacetylase"/>
    <property type="match status" value="1"/>
</dbReference>
<dbReference type="InterPro" id="IPR002509">
    <property type="entry name" value="NODB_dom"/>
</dbReference>
<dbReference type="GO" id="GO:0016020">
    <property type="term" value="C:membrane"/>
    <property type="evidence" value="ECO:0007669"/>
    <property type="project" value="TreeGrafter"/>
</dbReference>
<keyword evidence="2" id="KW-0378">Hydrolase</keyword>
<dbReference type="AlphaFoldDB" id="Z9JUV1"/>
<dbReference type="EMBL" id="JDYK01000004">
    <property type="protein sequence ID" value="EWS81979.1"/>
    <property type="molecule type" value="Genomic_DNA"/>
</dbReference>
<evidence type="ECO:0000313" key="6">
    <source>
        <dbReference type="Proteomes" id="UP000023067"/>
    </source>
</evidence>
<dbReference type="PROSITE" id="PS51677">
    <property type="entry name" value="NODB"/>
    <property type="match status" value="1"/>
</dbReference>
<dbReference type="STRING" id="396014.BF93_14215"/>
<feature type="region of interest" description="Disordered" evidence="3">
    <location>
        <begin position="535"/>
        <end position="572"/>
    </location>
</feature>
<gene>
    <name evidence="5" type="ORF">BF93_14215</name>
</gene>
<dbReference type="PANTHER" id="PTHR10587">
    <property type="entry name" value="GLYCOSYL TRANSFERASE-RELATED"/>
    <property type="match status" value="1"/>
</dbReference>
<feature type="region of interest" description="Disordered" evidence="3">
    <location>
        <begin position="34"/>
        <end position="59"/>
    </location>
</feature>
<organism evidence="5 6">
    <name type="scientific">Brachybacterium phenoliresistens</name>
    <dbReference type="NCBI Taxonomy" id="396014"/>
    <lineage>
        <taxon>Bacteria</taxon>
        <taxon>Bacillati</taxon>
        <taxon>Actinomycetota</taxon>
        <taxon>Actinomycetes</taxon>
        <taxon>Micrococcales</taxon>
        <taxon>Dermabacteraceae</taxon>
        <taxon>Brachybacterium</taxon>
    </lineage>
</organism>
<dbReference type="PANTHER" id="PTHR10587:SF133">
    <property type="entry name" value="CHITIN DEACETYLASE 1-RELATED"/>
    <property type="match status" value="1"/>
</dbReference>
<evidence type="ECO:0000256" key="1">
    <source>
        <dbReference type="ARBA" id="ARBA00022723"/>
    </source>
</evidence>
<name>Z9JUV1_9MICO</name>
<dbReference type="Pfam" id="PF01522">
    <property type="entry name" value="Polysacc_deac_1"/>
    <property type="match status" value="1"/>
</dbReference>
<keyword evidence="6" id="KW-1185">Reference proteome</keyword>
<dbReference type="eggNOG" id="COG0726">
    <property type="taxonomic scope" value="Bacteria"/>
</dbReference>
<feature type="region of interest" description="Disordered" evidence="3">
    <location>
        <begin position="301"/>
        <end position="326"/>
    </location>
</feature>
<evidence type="ECO:0000313" key="5">
    <source>
        <dbReference type="EMBL" id="EWS81979.1"/>
    </source>
</evidence>
<dbReference type="InterPro" id="IPR011330">
    <property type="entry name" value="Glyco_hydro/deAcase_b/a-brl"/>
</dbReference>